<comment type="caution">
    <text evidence="2">The sequence shown here is derived from an EMBL/GenBank/DDBJ whole genome shotgun (WGS) entry which is preliminary data.</text>
</comment>
<keyword evidence="3" id="KW-1185">Reference proteome</keyword>
<evidence type="ECO:0000313" key="3">
    <source>
        <dbReference type="Proteomes" id="UP001295684"/>
    </source>
</evidence>
<evidence type="ECO:0000313" key="2">
    <source>
        <dbReference type="EMBL" id="CAI2382630.1"/>
    </source>
</evidence>
<feature type="region of interest" description="Disordered" evidence="1">
    <location>
        <begin position="200"/>
        <end position="256"/>
    </location>
</feature>
<accession>A0AAD1Y2C1</accession>
<reference evidence="2" key="1">
    <citation type="submission" date="2023-07" db="EMBL/GenBank/DDBJ databases">
        <authorList>
            <consortium name="AG Swart"/>
            <person name="Singh M."/>
            <person name="Singh A."/>
            <person name="Seah K."/>
            <person name="Emmerich C."/>
        </authorList>
    </citation>
    <scope>NUCLEOTIDE SEQUENCE</scope>
    <source>
        <strain evidence="2">DP1</strain>
    </source>
</reference>
<feature type="region of interest" description="Disordered" evidence="1">
    <location>
        <begin position="1"/>
        <end position="184"/>
    </location>
</feature>
<feature type="compositionally biased region" description="Basic and acidic residues" evidence="1">
    <location>
        <begin position="111"/>
        <end position="121"/>
    </location>
</feature>
<feature type="compositionally biased region" description="Polar residues" evidence="1">
    <location>
        <begin position="211"/>
        <end position="240"/>
    </location>
</feature>
<feature type="compositionally biased region" description="Polar residues" evidence="1">
    <location>
        <begin position="127"/>
        <end position="148"/>
    </location>
</feature>
<proteinExistence type="predicted"/>
<feature type="compositionally biased region" description="Polar residues" evidence="1">
    <location>
        <begin position="61"/>
        <end position="79"/>
    </location>
</feature>
<evidence type="ECO:0000256" key="1">
    <source>
        <dbReference type="SAM" id="MobiDB-lite"/>
    </source>
</evidence>
<sequence>MEMSTIETSEHKVSKFRKQKIKKKAPNKSKKKEVISLKNVCDSKEKLRDSQSPLRSKISESDSLNNWQEYSPNILNSNYHKMEKIQKSHKSRSKRSSAEKGSVKKISTRKKPAEFKEKQEIAVRPAQTLNQTDSKTKINIQIPLPSQNNHHDKRKESELVTPEQEIPEEISPTFSKDYNNFGNIHSKTNRKKIRIINLNQGAGLEEKKSCTSRSRSCWSQSKGVTSSYPKSHRSSLSQKHMPSLNVHDSPKFGTSAVPAVKKDRDTHKLVKIDGKKIKSSKPDSQSPGVINIVPSKTRFKESFTDLNQEKTYDPEFESVGDTSYAQNNKYVNLKNSFDRKNNVVVFPDQKYTKYKSLSKRIKKSIKRQPLKASFDPSQGEVDNSDSYSISEFEDPTKGILEKISISKSNLVRESYEKYINNERGFRNQNSFIPNTKKVSKIHYNQVIMNKKPIGQWKRYKSSVKNKMELNQSEMSKNDKDNKKSFILGSDNNLNLAKPAFSSQNLTIEIKKDQSSIQKELIMIPQEAKSQTKSKAYIRYPTNGRNHILEINDTVLSKDKNEHPKIRNISPLVNNGKDNKSFCSHRHKVAICRTQRNHSDLRDPKRKKIGLSGKNAKNGKASMKVSPQHNGNKIDVKNTFLPPILVDPEVISGYQKEMEDNQIIISNYKNKHRRNNGLEFGRKFNIPNINLTIEDSGQLPVANAVPTKRKEHNKSYISGYKGLNGKTSIQSQIIGQKLTPKRQISPILHKNPNQKILKIVKNSKNPKNSKISEKVTFTPLNKKEFGVQNFPNFAPNPVEEKLKMLTKKSDGASGFVMTRIDHKYSKR</sequence>
<dbReference type="Proteomes" id="UP001295684">
    <property type="component" value="Unassembled WGS sequence"/>
</dbReference>
<dbReference type="EMBL" id="CAMPGE010024813">
    <property type="protein sequence ID" value="CAI2382630.1"/>
    <property type="molecule type" value="Genomic_DNA"/>
</dbReference>
<feature type="region of interest" description="Disordered" evidence="1">
    <location>
        <begin position="368"/>
        <end position="388"/>
    </location>
</feature>
<name>A0AAD1Y2C1_EUPCR</name>
<gene>
    <name evidence="2" type="ORF">ECRASSUSDP1_LOCUS24108</name>
</gene>
<protein>
    <submittedName>
        <fullName evidence="2">Uncharacterized protein</fullName>
    </submittedName>
</protein>
<feature type="compositionally biased region" description="Basic residues" evidence="1">
    <location>
        <begin position="14"/>
        <end position="31"/>
    </location>
</feature>
<dbReference type="AlphaFoldDB" id="A0AAD1Y2C1"/>
<feature type="compositionally biased region" description="Polar residues" evidence="1">
    <location>
        <begin position="172"/>
        <end position="184"/>
    </location>
</feature>
<feature type="region of interest" description="Disordered" evidence="1">
    <location>
        <begin position="595"/>
        <end position="633"/>
    </location>
</feature>
<organism evidence="2 3">
    <name type="scientific">Euplotes crassus</name>
    <dbReference type="NCBI Taxonomy" id="5936"/>
    <lineage>
        <taxon>Eukaryota</taxon>
        <taxon>Sar</taxon>
        <taxon>Alveolata</taxon>
        <taxon>Ciliophora</taxon>
        <taxon>Intramacronucleata</taxon>
        <taxon>Spirotrichea</taxon>
        <taxon>Hypotrichia</taxon>
        <taxon>Euplotida</taxon>
        <taxon>Euplotidae</taxon>
        <taxon>Moneuplotes</taxon>
    </lineage>
</organism>